<accession>A0A0H3L420</accession>
<dbReference type="SUPFAM" id="SSF47413">
    <property type="entry name" value="lambda repressor-like DNA-binding domains"/>
    <property type="match status" value="1"/>
</dbReference>
<dbReference type="CDD" id="cd01392">
    <property type="entry name" value="HTH_LacI"/>
    <property type="match status" value="1"/>
</dbReference>
<dbReference type="InterPro" id="IPR000843">
    <property type="entry name" value="HTH_LacI"/>
</dbReference>
<organism evidence="6 7">
    <name type="scientific">Pantoea ananatis (strain AJ13355)</name>
    <dbReference type="NCBI Taxonomy" id="932677"/>
    <lineage>
        <taxon>Bacteria</taxon>
        <taxon>Pseudomonadati</taxon>
        <taxon>Pseudomonadota</taxon>
        <taxon>Gammaproteobacteria</taxon>
        <taxon>Enterobacterales</taxon>
        <taxon>Erwiniaceae</taxon>
        <taxon>Pantoea</taxon>
    </lineage>
</organism>
<dbReference type="eggNOG" id="COG1609">
    <property type="taxonomic scope" value="Bacteria"/>
</dbReference>
<dbReference type="Pfam" id="PF13377">
    <property type="entry name" value="Peripla_BP_3"/>
    <property type="match status" value="1"/>
</dbReference>
<keyword evidence="1" id="KW-0678">Repressor</keyword>
<dbReference type="InterPro" id="IPR028082">
    <property type="entry name" value="Peripla_BP_I"/>
</dbReference>
<evidence type="ECO:0000256" key="2">
    <source>
        <dbReference type="ARBA" id="ARBA00023015"/>
    </source>
</evidence>
<evidence type="ECO:0000256" key="1">
    <source>
        <dbReference type="ARBA" id="ARBA00022491"/>
    </source>
</evidence>
<dbReference type="PROSITE" id="PS00356">
    <property type="entry name" value="HTH_LACI_1"/>
    <property type="match status" value="1"/>
</dbReference>
<evidence type="ECO:0000259" key="5">
    <source>
        <dbReference type="PROSITE" id="PS50932"/>
    </source>
</evidence>
<dbReference type="Gene3D" id="1.10.260.40">
    <property type="entry name" value="lambda repressor-like DNA-binding domains"/>
    <property type="match status" value="1"/>
</dbReference>
<dbReference type="Pfam" id="PF00356">
    <property type="entry name" value="LacI"/>
    <property type="match status" value="1"/>
</dbReference>
<dbReference type="AlphaFoldDB" id="A0A0H3L420"/>
<feature type="domain" description="HTH lacI-type" evidence="5">
    <location>
        <begin position="40"/>
        <end position="82"/>
    </location>
</feature>
<dbReference type="PANTHER" id="PTHR30146:SF151">
    <property type="entry name" value="HTH-TYPE TRANSCRIPTIONAL REPRESSOR CYTR"/>
    <property type="match status" value="1"/>
</dbReference>
<dbReference type="Gene3D" id="3.40.50.2300">
    <property type="match status" value="2"/>
</dbReference>
<dbReference type="InterPro" id="IPR046335">
    <property type="entry name" value="LacI/GalR-like_sensor"/>
</dbReference>
<gene>
    <name evidence="6" type="primary">cytR</name>
    <name evidence="6" type="ordered locus">PAJ_2557</name>
</gene>
<keyword evidence="4" id="KW-0804">Transcription</keyword>
<keyword evidence="2" id="KW-0805">Transcription regulation</keyword>
<dbReference type="Proteomes" id="UP000006690">
    <property type="component" value="Chromosome"/>
</dbReference>
<dbReference type="PATRIC" id="fig|932677.3.peg.2984"/>
<name>A0A0H3L420_PANAA</name>
<dbReference type="PROSITE" id="PS50932">
    <property type="entry name" value="HTH_LACI_2"/>
    <property type="match status" value="1"/>
</dbReference>
<dbReference type="EMBL" id="AP012032">
    <property type="protein sequence ID" value="BAK12637.1"/>
    <property type="molecule type" value="Genomic_DNA"/>
</dbReference>
<dbReference type="HOGENOM" id="CLU_037628_6_1_6"/>
<dbReference type="GO" id="GO:0003700">
    <property type="term" value="F:DNA-binding transcription factor activity"/>
    <property type="evidence" value="ECO:0007669"/>
    <property type="project" value="TreeGrafter"/>
</dbReference>
<reference evidence="7" key="1">
    <citation type="journal article" date="2012" name="Appl. Microbiol. Biotechnol.">
        <title>The complete genome sequence of Pantoea ananatis AJ13355, an organism with great biotechnological potential.</title>
        <authorList>
            <person name="Hara Y."/>
            <person name="Kadotani N."/>
            <person name="Izui H."/>
            <person name="Katashkina J.I."/>
            <person name="Kuvaeva T.M."/>
            <person name="Andreeva I.G."/>
            <person name="Golubeva L.I."/>
            <person name="Malko D.B."/>
            <person name="Makeev V.J."/>
            <person name="Mashko S.V."/>
            <person name="Kozlov Y.I."/>
        </authorList>
    </citation>
    <scope>NUCLEOTIDE SEQUENCE [LARGE SCALE GENOMIC DNA]</scope>
    <source>
        <strain evidence="7">AJ13355</strain>
    </source>
</reference>
<protein>
    <submittedName>
        <fullName evidence="6">HTH-type transcriptional repressor CytR</fullName>
    </submittedName>
</protein>
<dbReference type="InterPro" id="IPR010982">
    <property type="entry name" value="Lambda_DNA-bd_dom_sf"/>
</dbReference>
<evidence type="ECO:0000256" key="3">
    <source>
        <dbReference type="ARBA" id="ARBA00023125"/>
    </source>
</evidence>
<proteinExistence type="predicted"/>
<evidence type="ECO:0000313" key="7">
    <source>
        <dbReference type="Proteomes" id="UP000006690"/>
    </source>
</evidence>
<dbReference type="KEGG" id="paj:PAJ_2557"/>
<keyword evidence="3" id="KW-0238">DNA-binding</keyword>
<dbReference type="SMART" id="SM00354">
    <property type="entry name" value="HTH_LACI"/>
    <property type="match status" value="1"/>
</dbReference>
<dbReference type="SUPFAM" id="SSF53822">
    <property type="entry name" value="Periplasmic binding protein-like I"/>
    <property type="match status" value="1"/>
</dbReference>
<dbReference type="CDD" id="cd06267">
    <property type="entry name" value="PBP1_LacI_sugar_binding-like"/>
    <property type="match status" value="1"/>
</dbReference>
<evidence type="ECO:0000313" key="6">
    <source>
        <dbReference type="EMBL" id="BAK12637.1"/>
    </source>
</evidence>
<evidence type="ECO:0000256" key="4">
    <source>
        <dbReference type="ARBA" id="ARBA00023163"/>
    </source>
</evidence>
<dbReference type="PANTHER" id="PTHR30146">
    <property type="entry name" value="LACI-RELATED TRANSCRIPTIONAL REPRESSOR"/>
    <property type="match status" value="1"/>
</dbReference>
<dbReference type="GO" id="GO:0000976">
    <property type="term" value="F:transcription cis-regulatory region binding"/>
    <property type="evidence" value="ECO:0007669"/>
    <property type="project" value="TreeGrafter"/>
</dbReference>
<sequence>MALSGNNKNALADQQGHDSAPYENFFICRFEGDHRMKQSLKVSEIAALSGVSISTVSRVLAGKANIRAATRDKVLRIAQQQGVLDNLQHGRLLLNDLMVFAPPRAFDIRTDIFYYKVIQGISEAVKPHDVRLRYCPLEEVESDAALFIDKMQQTEAALLIGIDDEHIHQLAAEMNKPCVLINARDRRMRLPSVSPDHQLIGEFSARYLFEQGHRQILSLHCLRRYTMEQRLQGVRDAWHAMNLRFDSRQHLITLNSFSSSEASACLGDYLRRCPQAQRPTAILASGDYIAAGTVQALQQAGLRVPEDVSVMSMDGFNLATVQEIPLTSVQVPRDELGEAAVKMLQALRLDPNLPPGNLLLNGKLVVRDSVRRIRDNPGHAPVQQHGLYS</sequence>